<proteinExistence type="predicted"/>
<dbReference type="KEGG" id="ete:ETEE_2692"/>
<dbReference type="EMBL" id="CP006664">
    <property type="protein sequence ID" value="AIJ09125.1"/>
    <property type="molecule type" value="Genomic_DNA"/>
</dbReference>
<feature type="transmembrane region" description="Helical" evidence="1">
    <location>
        <begin position="51"/>
        <end position="72"/>
    </location>
</feature>
<reference evidence="2 3" key="1">
    <citation type="journal article" date="2012" name="PLoS ONE">
        <title>Edwardsiella comparative phylogenomics reveal the new intra/inter-species taxonomic relationships, virulence evolution and niche adaptation mechanisms.</title>
        <authorList>
            <person name="Yang M."/>
            <person name="Lv Y."/>
            <person name="Xiao J."/>
            <person name="Wu H."/>
            <person name="Zheng H."/>
            <person name="Liu Q."/>
            <person name="Zhang Y."/>
            <person name="Wang Q."/>
        </authorList>
    </citation>
    <scope>NUCLEOTIDE SEQUENCE [LARGE SCALE GENOMIC DNA]</scope>
    <source>
        <strain evidence="3">080813</strain>
    </source>
</reference>
<feature type="transmembrane region" description="Helical" evidence="1">
    <location>
        <begin position="7"/>
        <end position="31"/>
    </location>
</feature>
<evidence type="ECO:0000256" key="1">
    <source>
        <dbReference type="SAM" id="Phobius"/>
    </source>
</evidence>
<dbReference type="HOGENOM" id="CLU_198306_0_0_6"/>
<keyword evidence="1" id="KW-1133">Transmembrane helix</keyword>
<evidence type="ECO:0000313" key="3">
    <source>
        <dbReference type="Proteomes" id="UP000028681"/>
    </source>
</evidence>
<dbReference type="AlphaFoldDB" id="A0A076LL08"/>
<keyword evidence="1" id="KW-0472">Membrane</keyword>
<accession>A0A076LL08</accession>
<dbReference type="Proteomes" id="UP000028681">
    <property type="component" value="Chromosome"/>
</dbReference>
<gene>
    <name evidence="2" type="ORF">ETEE_2692</name>
</gene>
<organism evidence="2 3">
    <name type="scientific">Edwardsiella anguillarum ET080813</name>
    <dbReference type="NCBI Taxonomy" id="667120"/>
    <lineage>
        <taxon>Bacteria</taxon>
        <taxon>Pseudomonadati</taxon>
        <taxon>Pseudomonadota</taxon>
        <taxon>Gammaproteobacteria</taxon>
        <taxon>Enterobacterales</taxon>
        <taxon>Hafniaceae</taxon>
        <taxon>Edwardsiella</taxon>
    </lineage>
</organism>
<sequence length="80" mass="9147">MRKQNAFLHLAIFIVLNIVSIFLTSITLYVAGEMFFYFFKGIPINFTKENIFLLCKISFSVGSFIGGGMWIARLLKLKGF</sequence>
<name>A0A076LL08_9GAMM</name>
<evidence type="ECO:0000313" key="2">
    <source>
        <dbReference type="EMBL" id="AIJ09125.1"/>
    </source>
</evidence>
<protein>
    <submittedName>
        <fullName evidence="2">Uncharacterized protein</fullName>
    </submittedName>
</protein>
<keyword evidence="1" id="KW-0812">Transmembrane</keyword>